<dbReference type="SUPFAM" id="SSF47699">
    <property type="entry name" value="Bifunctional inhibitor/lipid-transfer protein/seed storage 2S albumin"/>
    <property type="match status" value="1"/>
</dbReference>
<feature type="domain" description="Bifunctional inhibitor/plant lipid transfer protein/seed storage helical" evidence="2">
    <location>
        <begin position="20"/>
        <end position="100"/>
    </location>
</feature>
<dbReference type="InterPro" id="IPR016140">
    <property type="entry name" value="Bifunc_inhib/LTP/seed_store"/>
</dbReference>
<keyword evidence="1" id="KW-0732">Signal</keyword>
<feature type="chain" id="PRO_5043042345" description="Bifunctional inhibitor/plant lipid transfer protein/seed storage helical domain-containing protein" evidence="1">
    <location>
        <begin position="29"/>
        <end position="100"/>
    </location>
</feature>
<dbReference type="GO" id="GO:0009627">
    <property type="term" value="P:systemic acquired resistance"/>
    <property type="evidence" value="ECO:0007669"/>
    <property type="project" value="InterPro"/>
</dbReference>
<sequence length="100" mass="10633">MAGRKLSKAVAVATAVALLAMLLAAGEAWECNVDEGRVISQCSAYCRFGGWGRPSRGCCDALRHADFGCICRKYGDQLRGYSCAMAIPSRCQIPGAPRSC</sequence>
<accession>A0AAQ3WNL6</accession>
<dbReference type="InterPro" id="IPR036312">
    <property type="entry name" value="Bifun_inhib/LTP/seed_sf"/>
</dbReference>
<protein>
    <recommendedName>
        <fullName evidence="2">Bifunctional inhibitor/plant lipid transfer protein/seed storage helical domain-containing protein</fullName>
    </recommendedName>
</protein>
<dbReference type="PANTHER" id="PTHR33122">
    <property type="entry name" value="LIPID BINDING PROTEIN-RELATED"/>
    <property type="match status" value="1"/>
</dbReference>
<dbReference type="Proteomes" id="UP001341281">
    <property type="component" value="Chromosome 04"/>
</dbReference>
<feature type="signal peptide" evidence="1">
    <location>
        <begin position="1"/>
        <end position="28"/>
    </location>
</feature>
<dbReference type="AlphaFoldDB" id="A0AAQ3WNL6"/>
<dbReference type="InterPro" id="IPR039265">
    <property type="entry name" value="DIR1-like"/>
</dbReference>
<gene>
    <name evidence="3" type="ORF">U9M48_016759</name>
</gene>
<evidence type="ECO:0000259" key="2">
    <source>
        <dbReference type="Pfam" id="PF14368"/>
    </source>
</evidence>
<dbReference type="Pfam" id="PF14368">
    <property type="entry name" value="LTP_2"/>
    <property type="match status" value="1"/>
</dbReference>
<reference evidence="3 4" key="1">
    <citation type="submission" date="2024-02" db="EMBL/GenBank/DDBJ databases">
        <title>High-quality chromosome-scale genome assembly of Pensacola bahiagrass (Paspalum notatum Flugge var. saurae).</title>
        <authorList>
            <person name="Vega J.M."/>
            <person name="Podio M."/>
            <person name="Orjuela J."/>
            <person name="Siena L.A."/>
            <person name="Pessino S.C."/>
            <person name="Combes M.C."/>
            <person name="Mariac C."/>
            <person name="Albertini E."/>
            <person name="Pupilli F."/>
            <person name="Ortiz J.P.A."/>
            <person name="Leblanc O."/>
        </authorList>
    </citation>
    <scope>NUCLEOTIDE SEQUENCE [LARGE SCALE GENOMIC DNA]</scope>
    <source>
        <strain evidence="3">R1</strain>
        <tissue evidence="3">Leaf</tissue>
    </source>
</reference>
<organism evidence="3 4">
    <name type="scientific">Paspalum notatum var. saurae</name>
    <dbReference type="NCBI Taxonomy" id="547442"/>
    <lineage>
        <taxon>Eukaryota</taxon>
        <taxon>Viridiplantae</taxon>
        <taxon>Streptophyta</taxon>
        <taxon>Embryophyta</taxon>
        <taxon>Tracheophyta</taxon>
        <taxon>Spermatophyta</taxon>
        <taxon>Magnoliopsida</taxon>
        <taxon>Liliopsida</taxon>
        <taxon>Poales</taxon>
        <taxon>Poaceae</taxon>
        <taxon>PACMAD clade</taxon>
        <taxon>Panicoideae</taxon>
        <taxon>Andropogonodae</taxon>
        <taxon>Paspaleae</taxon>
        <taxon>Paspalinae</taxon>
        <taxon>Paspalum</taxon>
    </lineage>
</organism>
<dbReference type="PANTHER" id="PTHR33122:SF62">
    <property type="entry name" value="OS01G0914300 PROTEIN"/>
    <property type="match status" value="1"/>
</dbReference>
<evidence type="ECO:0000256" key="1">
    <source>
        <dbReference type="SAM" id="SignalP"/>
    </source>
</evidence>
<dbReference type="GO" id="GO:0005504">
    <property type="term" value="F:fatty acid binding"/>
    <property type="evidence" value="ECO:0007669"/>
    <property type="project" value="InterPro"/>
</dbReference>
<dbReference type="EMBL" id="CP144748">
    <property type="protein sequence ID" value="WVZ67716.1"/>
    <property type="molecule type" value="Genomic_DNA"/>
</dbReference>
<evidence type="ECO:0000313" key="4">
    <source>
        <dbReference type="Proteomes" id="UP001341281"/>
    </source>
</evidence>
<proteinExistence type="predicted"/>
<name>A0AAQ3WNL6_PASNO</name>
<evidence type="ECO:0000313" key="3">
    <source>
        <dbReference type="EMBL" id="WVZ67716.1"/>
    </source>
</evidence>
<keyword evidence="4" id="KW-1185">Reference proteome</keyword>
<dbReference type="Gene3D" id="1.10.110.10">
    <property type="entry name" value="Plant lipid-transfer and hydrophobic proteins"/>
    <property type="match status" value="1"/>
</dbReference>